<evidence type="ECO:0000256" key="13">
    <source>
        <dbReference type="ARBA" id="ARBA00022777"/>
    </source>
</evidence>
<evidence type="ECO:0000256" key="14">
    <source>
        <dbReference type="ARBA" id="ARBA00022840"/>
    </source>
</evidence>
<keyword evidence="10 23" id="KW-0808">Transferase</keyword>
<keyword evidence="9" id="KW-0597">Phosphoprotein</keyword>
<dbReference type="PANTHER" id="PTHR24421:SF10">
    <property type="entry name" value="NITRATE_NITRITE SENSOR PROTEIN NARQ"/>
    <property type="match status" value="1"/>
</dbReference>
<dbReference type="Pfam" id="PF07730">
    <property type="entry name" value="HisKA_3"/>
    <property type="match status" value="1"/>
</dbReference>
<dbReference type="InterPro" id="IPR004358">
    <property type="entry name" value="Sig_transdc_His_kin-like_C"/>
</dbReference>
<name>A0AAU9CSN1_9GAMM</name>
<keyword evidence="20" id="KW-0472">Membrane</keyword>
<dbReference type="PRINTS" id="PR00344">
    <property type="entry name" value="BCTRLSENSOR"/>
</dbReference>
<dbReference type="EC" id="2.7.13.3" evidence="5"/>
<keyword evidence="20" id="KW-1133">Transmembrane helix</keyword>
<evidence type="ECO:0000256" key="18">
    <source>
        <dbReference type="ARBA" id="ARBA00024827"/>
    </source>
</evidence>
<keyword evidence="16" id="KW-0902">Two-component regulatory system</keyword>
<dbReference type="Proteomes" id="UP001321825">
    <property type="component" value="Chromosome"/>
</dbReference>
<dbReference type="InterPro" id="IPR011712">
    <property type="entry name" value="Sig_transdc_His_kin_sub3_dim/P"/>
</dbReference>
<dbReference type="AlphaFoldDB" id="A0AAU9CSN1"/>
<evidence type="ECO:0000256" key="17">
    <source>
        <dbReference type="ARBA" id="ARBA00023014"/>
    </source>
</evidence>
<dbReference type="InterPro" id="IPR050482">
    <property type="entry name" value="Sensor_HK_TwoCompSys"/>
</dbReference>
<dbReference type="Gene3D" id="3.30.565.10">
    <property type="entry name" value="Histidine kinase-like ATPase, C-terminal domain"/>
    <property type="match status" value="1"/>
</dbReference>
<evidence type="ECO:0000313" key="23">
    <source>
        <dbReference type="EMBL" id="BCX82497.1"/>
    </source>
</evidence>
<sequence>MASRVRMPENGGMFMQLSLKTRVNLIIAVILTLVVAIGSVLVVHHVRKSVAEETRSALHLAWEMVEASHLQGPLPDEQAAAWRSMLERLGQLRHVRLFILQDERPLPLLPSPALPDVPAWFARLVQPPPAILEQTIPTRQGRGLQVRLVADPADEIAEAWQETRLFMGLILLLAGGCFAALYWVLGRAFQPVDAVLGGLVALEQERYDHRLPQFPQPEWRRISQAFNHCAGELQQARADNCRLTRQLLKVEEEERRTLARELHDELGQVLSGIKMLALSIKQQRPVGPIHQAACLIVEQVDHLFETIRTMIHRLRPLMLDDLGLRAALDALAERWRQQRPQVRIQLQCDPGADDFPAGHQIHVYRIVQEALTNAFRHGHPRHIHVRLTVADTPRSRWLHITIRDDGSGAAVPLLRGRGYGLKGMRERVESLGGRFEVTTALGRGFTLSIQMPFEEEENNDHSRHACR</sequence>
<evidence type="ECO:0000256" key="1">
    <source>
        <dbReference type="ARBA" id="ARBA00000085"/>
    </source>
</evidence>
<feature type="domain" description="Histidine kinase" evidence="21">
    <location>
        <begin position="257"/>
        <end position="455"/>
    </location>
</feature>
<comment type="function">
    <text evidence="18">Member of the two-component regulatory system NreB/NreC involved in the control of dissimilatory nitrate/nitrite reduction in response to oxygen. NreB functions as a direct oxygen sensor histidine kinase which is autophosphorylated, in the absence of oxygen, probably at the conserved histidine residue, and transfers its phosphate group probably to a conserved aspartate residue of NreC. NreB/NreC activates the expression of the nitrate (narGHJI) and nitrite (nir) reductase operons, as well as the putative nitrate transporter gene narT.</text>
</comment>
<keyword evidence="20" id="KW-0812">Transmembrane</keyword>
<comment type="subcellular location">
    <subcellularLocation>
        <location evidence="4">Cytoplasm</location>
    </subcellularLocation>
    <subcellularLocation>
        <location evidence="3">Membrane</location>
    </subcellularLocation>
</comment>
<comment type="catalytic activity">
    <reaction evidence="1">
        <text>ATP + protein L-histidine = ADP + protein N-phospho-L-histidine.</text>
        <dbReference type="EC" id="2.7.13.3"/>
    </reaction>
</comment>
<dbReference type="GO" id="GO:0046872">
    <property type="term" value="F:metal ion binding"/>
    <property type="evidence" value="ECO:0007669"/>
    <property type="project" value="UniProtKB-KW"/>
</dbReference>
<evidence type="ECO:0000256" key="19">
    <source>
        <dbReference type="ARBA" id="ARBA00030800"/>
    </source>
</evidence>
<gene>
    <name evidence="23" type="ORF">MIT9_P2083</name>
</gene>
<evidence type="ECO:0000256" key="8">
    <source>
        <dbReference type="ARBA" id="ARBA00022490"/>
    </source>
</evidence>
<evidence type="ECO:0000256" key="6">
    <source>
        <dbReference type="ARBA" id="ARBA00017322"/>
    </source>
</evidence>
<keyword evidence="11" id="KW-0479">Metal-binding</keyword>
<evidence type="ECO:0000256" key="4">
    <source>
        <dbReference type="ARBA" id="ARBA00004496"/>
    </source>
</evidence>
<evidence type="ECO:0000256" key="2">
    <source>
        <dbReference type="ARBA" id="ARBA00001966"/>
    </source>
</evidence>
<dbReference type="GO" id="GO:0000155">
    <property type="term" value="F:phosphorelay sensor kinase activity"/>
    <property type="evidence" value="ECO:0007669"/>
    <property type="project" value="InterPro"/>
</dbReference>
<dbReference type="InterPro" id="IPR003660">
    <property type="entry name" value="HAMP_dom"/>
</dbReference>
<dbReference type="GO" id="GO:0005524">
    <property type="term" value="F:ATP binding"/>
    <property type="evidence" value="ECO:0007669"/>
    <property type="project" value="UniProtKB-KW"/>
</dbReference>
<keyword evidence="12" id="KW-0547">Nucleotide-binding</keyword>
<dbReference type="KEGG" id="mcau:MIT9_P2083"/>
<keyword evidence="13 23" id="KW-0418">Kinase</keyword>
<dbReference type="Pfam" id="PF16448">
    <property type="entry name" value="LapD_MoxY_N"/>
    <property type="match status" value="1"/>
</dbReference>
<dbReference type="InterPro" id="IPR005467">
    <property type="entry name" value="His_kinase_dom"/>
</dbReference>
<dbReference type="GO" id="GO:0016020">
    <property type="term" value="C:membrane"/>
    <property type="evidence" value="ECO:0007669"/>
    <property type="project" value="UniProtKB-SubCell"/>
</dbReference>
<dbReference type="PROSITE" id="PS50109">
    <property type="entry name" value="HIS_KIN"/>
    <property type="match status" value="1"/>
</dbReference>
<evidence type="ECO:0000256" key="5">
    <source>
        <dbReference type="ARBA" id="ARBA00012438"/>
    </source>
</evidence>
<dbReference type="EMBL" id="AP024714">
    <property type="protein sequence ID" value="BCX82497.1"/>
    <property type="molecule type" value="Genomic_DNA"/>
</dbReference>
<evidence type="ECO:0000256" key="12">
    <source>
        <dbReference type="ARBA" id="ARBA00022741"/>
    </source>
</evidence>
<protein>
    <recommendedName>
        <fullName evidence="6">Oxygen sensor histidine kinase NreB</fullName>
        <ecNumber evidence="5">2.7.13.3</ecNumber>
    </recommendedName>
    <alternativeName>
        <fullName evidence="19">Nitrogen regulation protein B</fullName>
    </alternativeName>
</protein>
<evidence type="ECO:0000256" key="10">
    <source>
        <dbReference type="ARBA" id="ARBA00022679"/>
    </source>
</evidence>
<feature type="domain" description="HAMP" evidence="22">
    <location>
        <begin position="186"/>
        <end position="238"/>
    </location>
</feature>
<feature type="transmembrane region" description="Helical" evidence="20">
    <location>
        <begin position="23"/>
        <end position="43"/>
    </location>
</feature>
<dbReference type="Gene3D" id="1.20.5.1930">
    <property type="match status" value="1"/>
</dbReference>
<dbReference type="PROSITE" id="PS50885">
    <property type="entry name" value="HAMP"/>
    <property type="match status" value="1"/>
</dbReference>
<dbReference type="GO" id="GO:0046983">
    <property type="term" value="F:protein dimerization activity"/>
    <property type="evidence" value="ECO:0007669"/>
    <property type="project" value="InterPro"/>
</dbReference>
<keyword evidence="14" id="KW-0067">ATP-binding</keyword>
<evidence type="ECO:0000313" key="24">
    <source>
        <dbReference type="Proteomes" id="UP001321825"/>
    </source>
</evidence>
<evidence type="ECO:0000256" key="3">
    <source>
        <dbReference type="ARBA" id="ARBA00004370"/>
    </source>
</evidence>
<proteinExistence type="predicted"/>
<dbReference type="SMART" id="SM00387">
    <property type="entry name" value="HATPase_c"/>
    <property type="match status" value="1"/>
</dbReference>
<evidence type="ECO:0000256" key="7">
    <source>
        <dbReference type="ARBA" id="ARBA00022485"/>
    </source>
</evidence>
<evidence type="ECO:0000259" key="22">
    <source>
        <dbReference type="PROSITE" id="PS50885"/>
    </source>
</evidence>
<dbReference type="PANTHER" id="PTHR24421">
    <property type="entry name" value="NITRATE/NITRITE SENSOR PROTEIN NARX-RELATED"/>
    <property type="match status" value="1"/>
</dbReference>
<evidence type="ECO:0000256" key="15">
    <source>
        <dbReference type="ARBA" id="ARBA00023004"/>
    </source>
</evidence>
<dbReference type="InterPro" id="IPR003594">
    <property type="entry name" value="HATPase_dom"/>
</dbReference>
<comment type="cofactor">
    <cofactor evidence="2">
        <name>[4Fe-4S] cluster</name>
        <dbReference type="ChEBI" id="CHEBI:49883"/>
    </cofactor>
</comment>
<dbReference type="GO" id="GO:0005737">
    <property type="term" value="C:cytoplasm"/>
    <property type="evidence" value="ECO:0007669"/>
    <property type="project" value="UniProtKB-SubCell"/>
</dbReference>
<evidence type="ECO:0000259" key="21">
    <source>
        <dbReference type="PROSITE" id="PS50109"/>
    </source>
</evidence>
<keyword evidence="15" id="KW-0408">Iron</keyword>
<evidence type="ECO:0000256" key="11">
    <source>
        <dbReference type="ARBA" id="ARBA00022723"/>
    </source>
</evidence>
<dbReference type="GO" id="GO:0051539">
    <property type="term" value="F:4 iron, 4 sulfur cluster binding"/>
    <property type="evidence" value="ECO:0007669"/>
    <property type="project" value="UniProtKB-KW"/>
</dbReference>
<evidence type="ECO:0000256" key="20">
    <source>
        <dbReference type="SAM" id="Phobius"/>
    </source>
</evidence>
<keyword evidence="8" id="KW-0963">Cytoplasm</keyword>
<dbReference type="InterPro" id="IPR036890">
    <property type="entry name" value="HATPase_C_sf"/>
</dbReference>
<evidence type="ECO:0000256" key="9">
    <source>
        <dbReference type="ARBA" id="ARBA00022553"/>
    </source>
</evidence>
<organism evidence="23 24">
    <name type="scientific">Methylomarinovum caldicuralii</name>
    <dbReference type="NCBI Taxonomy" id="438856"/>
    <lineage>
        <taxon>Bacteria</taxon>
        <taxon>Pseudomonadati</taxon>
        <taxon>Pseudomonadota</taxon>
        <taxon>Gammaproteobacteria</taxon>
        <taxon>Methylococcales</taxon>
        <taxon>Methylothermaceae</taxon>
        <taxon>Methylomarinovum</taxon>
    </lineage>
</organism>
<keyword evidence="7" id="KW-0004">4Fe-4S</keyword>
<dbReference type="Pfam" id="PF02518">
    <property type="entry name" value="HATPase_c"/>
    <property type="match status" value="1"/>
</dbReference>
<dbReference type="SUPFAM" id="SSF55874">
    <property type="entry name" value="ATPase domain of HSP90 chaperone/DNA topoisomerase II/histidine kinase"/>
    <property type="match status" value="1"/>
</dbReference>
<evidence type="ECO:0000256" key="16">
    <source>
        <dbReference type="ARBA" id="ARBA00023012"/>
    </source>
</evidence>
<dbReference type="CDD" id="cd16917">
    <property type="entry name" value="HATPase_UhpB-NarQ-NarX-like"/>
    <property type="match status" value="1"/>
</dbReference>
<keyword evidence="24" id="KW-1185">Reference proteome</keyword>
<dbReference type="InterPro" id="IPR032244">
    <property type="entry name" value="LapD_MoxY_N"/>
</dbReference>
<feature type="transmembrane region" description="Helical" evidence="20">
    <location>
        <begin position="165"/>
        <end position="185"/>
    </location>
</feature>
<reference evidence="24" key="1">
    <citation type="journal article" date="2024" name="Int. J. Syst. Evol. Microbiol.">
        <title>Methylomarinovum tepidoasis sp. nov., a moderately thermophilic methanotroph of the family Methylothermaceae isolated from a deep-sea hydrothermal field.</title>
        <authorList>
            <person name="Hirayama H."/>
            <person name="Takaki Y."/>
            <person name="Abe M."/>
            <person name="Miyazaki M."/>
            <person name="Uematsu K."/>
            <person name="Matsui Y."/>
            <person name="Takai K."/>
        </authorList>
    </citation>
    <scope>NUCLEOTIDE SEQUENCE [LARGE SCALE GENOMIC DNA]</scope>
    <source>
        <strain evidence="24">IT-9</strain>
    </source>
</reference>
<accession>A0AAU9CSN1</accession>
<keyword evidence="17" id="KW-0411">Iron-sulfur</keyword>